<accession>J4G9C8</accession>
<organism evidence="1 2">
    <name type="scientific">Fibroporia radiculosa</name>
    <dbReference type="NCBI Taxonomy" id="599839"/>
    <lineage>
        <taxon>Eukaryota</taxon>
        <taxon>Fungi</taxon>
        <taxon>Dikarya</taxon>
        <taxon>Basidiomycota</taxon>
        <taxon>Agaricomycotina</taxon>
        <taxon>Agaricomycetes</taxon>
        <taxon>Polyporales</taxon>
        <taxon>Fibroporiaceae</taxon>
        <taxon>Fibroporia</taxon>
    </lineage>
</organism>
<dbReference type="GeneID" id="24098204"/>
<dbReference type="OrthoDB" id="2799956at2759"/>
<dbReference type="HOGENOM" id="CLU_950063_0_0_1"/>
<dbReference type="AlphaFoldDB" id="J4G9C8"/>
<dbReference type="InParanoid" id="J4G9C8"/>
<gene>
    <name evidence="1" type="ORF">FIBRA_05421</name>
</gene>
<protein>
    <submittedName>
        <fullName evidence="1">Uncharacterized protein</fullName>
    </submittedName>
</protein>
<evidence type="ECO:0000313" key="1">
    <source>
        <dbReference type="EMBL" id="CCM03293.1"/>
    </source>
</evidence>
<sequence length="293" mass="33501">MPRASRQAPPVNIARRDERLEEALEVPANWRTISITNAAQALSLFSVLEFSEDVPSPATYTRNLWVRTEYVQGGNILEDLGVGIAYKLLQPCTVAVEDIVAHGNVQNFAVDPVLLNEGWFVESRIRPGQVLLLENECPSETFNFAYETSMFNRTTHVILEHRWEQLVPILPPEDPLQMFPAVKYLCIRVSAMLNHLKALQLIDQLLGCKKLERLIVCVDSGEDRHCVKQNLVWQFLNHRAHFSEHRLAVHSIARSMKHEWEAIVTEGRTIWDRVGDKEETQPMDERGGLQGYL</sequence>
<dbReference type="Proteomes" id="UP000006352">
    <property type="component" value="Unassembled WGS sequence"/>
</dbReference>
<evidence type="ECO:0000313" key="2">
    <source>
        <dbReference type="Proteomes" id="UP000006352"/>
    </source>
</evidence>
<dbReference type="RefSeq" id="XP_012182576.1">
    <property type="nucleotide sequence ID" value="XM_012327186.1"/>
</dbReference>
<name>J4G9C8_9APHY</name>
<reference evidence="1 2" key="1">
    <citation type="journal article" date="2012" name="Appl. Environ. Microbiol.">
        <title>Short-read sequencing for genomic analysis of the brown rot fungus Fibroporia radiculosa.</title>
        <authorList>
            <person name="Tang J.D."/>
            <person name="Perkins A.D."/>
            <person name="Sonstegard T.S."/>
            <person name="Schroeder S.G."/>
            <person name="Burgess S.C."/>
            <person name="Diehl S.V."/>
        </authorList>
    </citation>
    <scope>NUCLEOTIDE SEQUENCE [LARGE SCALE GENOMIC DNA]</scope>
    <source>
        <strain evidence="1 2">TFFH 294</strain>
    </source>
</reference>
<proteinExistence type="predicted"/>
<dbReference type="EMBL" id="HE797109">
    <property type="protein sequence ID" value="CCM03293.1"/>
    <property type="molecule type" value="Genomic_DNA"/>
</dbReference>
<keyword evidence="2" id="KW-1185">Reference proteome</keyword>